<comment type="catalytic activity">
    <reaction evidence="11">
        <text>Na(+)(in) + H(+)(out) = Na(+)(out) + H(+)(in)</text>
        <dbReference type="Rhea" id="RHEA:29419"/>
        <dbReference type="ChEBI" id="CHEBI:15378"/>
        <dbReference type="ChEBI" id="CHEBI:29101"/>
    </reaction>
</comment>
<evidence type="ECO:0000256" key="1">
    <source>
        <dbReference type="ARBA" id="ARBA00004141"/>
    </source>
</evidence>
<evidence type="ECO:0000313" key="16">
    <source>
        <dbReference type="Proteomes" id="UP001153076"/>
    </source>
</evidence>
<organism evidence="15 16">
    <name type="scientific">Carnegiea gigantea</name>
    <dbReference type="NCBI Taxonomy" id="171969"/>
    <lineage>
        <taxon>Eukaryota</taxon>
        <taxon>Viridiplantae</taxon>
        <taxon>Streptophyta</taxon>
        <taxon>Embryophyta</taxon>
        <taxon>Tracheophyta</taxon>
        <taxon>Spermatophyta</taxon>
        <taxon>Magnoliopsida</taxon>
        <taxon>eudicotyledons</taxon>
        <taxon>Gunneridae</taxon>
        <taxon>Pentapetalae</taxon>
        <taxon>Caryophyllales</taxon>
        <taxon>Cactineae</taxon>
        <taxon>Cactaceae</taxon>
        <taxon>Cactoideae</taxon>
        <taxon>Echinocereeae</taxon>
        <taxon>Carnegiea</taxon>
    </lineage>
</organism>
<dbReference type="InterPro" id="IPR004709">
    <property type="entry name" value="NaH_exchanger"/>
</dbReference>
<dbReference type="Proteomes" id="UP001153076">
    <property type="component" value="Unassembled WGS sequence"/>
</dbReference>
<accession>A0A9Q1K4U7</accession>
<evidence type="ECO:0000256" key="11">
    <source>
        <dbReference type="ARBA" id="ARBA00047524"/>
    </source>
</evidence>
<dbReference type="GO" id="GO:0005886">
    <property type="term" value="C:plasma membrane"/>
    <property type="evidence" value="ECO:0007669"/>
    <property type="project" value="TreeGrafter"/>
</dbReference>
<evidence type="ECO:0000256" key="5">
    <source>
        <dbReference type="ARBA" id="ARBA00022958"/>
    </source>
</evidence>
<dbReference type="AlphaFoldDB" id="A0A9Q1K4U7"/>
<evidence type="ECO:0000256" key="4">
    <source>
        <dbReference type="ARBA" id="ARBA00022692"/>
    </source>
</evidence>
<reference evidence="15" key="1">
    <citation type="submission" date="2022-04" db="EMBL/GenBank/DDBJ databases">
        <title>Carnegiea gigantea Genome sequencing and assembly v2.</title>
        <authorList>
            <person name="Copetti D."/>
            <person name="Sanderson M.J."/>
            <person name="Burquez A."/>
            <person name="Wojciechowski M.F."/>
        </authorList>
    </citation>
    <scope>NUCLEOTIDE SEQUENCE</scope>
    <source>
        <strain evidence="15">SGP5-SGP5p</strain>
        <tissue evidence="15">Aerial part</tissue>
    </source>
</reference>
<dbReference type="GO" id="GO:0051453">
    <property type="term" value="P:regulation of intracellular pH"/>
    <property type="evidence" value="ECO:0007669"/>
    <property type="project" value="TreeGrafter"/>
</dbReference>
<name>A0A9Q1K4U7_9CARY</name>
<comment type="subcellular location">
    <subcellularLocation>
        <location evidence="1">Membrane</location>
        <topology evidence="1">Multi-pass membrane protein</topology>
    </subcellularLocation>
</comment>
<gene>
    <name evidence="15" type="ORF">Cgig2_032021</name>
</gene>
<sequence length="276" mass="30726">MNESITALLIGLATGVIILLVSGGKSSHLWCSVKIFSSYTFFAHHIQCWVDQSTTVVRISLYEGLKEPKKAPGFQVKKKQFFRNFMTIMMYGAVGTLYLLQSYHSTKFSIPSDRLILAAGAMEIFKSWDIGSLDISDYLAIGAIFAATDSVCTLQVLNQDETPLLYSLVFGEGVVNDATSVVLFNAIQSFDLSRLDHTIALKFFGNFLYLFFASTLLGVMTGLLSAYIIKKLYFGRENPKIPQPQIMLLHVHLYIDSEAPVLKVHGYAFGHDHQNG</sequence>
<keyword evidence="8" id="KW-0406">Ion transport</keyword>
<keyword evidence="9 13" id="KW-0472">Membrane</keyword>
<evidence type="ECO:0000256" key="9">
    <source>
        <dbReference type="ARBA" id="ARBA00023136"/>
    </source>
</evidence>
<dbReference type="OrthoDB" id="196264at2759"/>
<feature type="transmembrane region" description="Helical" evidence="13">
    <location>
        <begin position="81"/>
        <end position="100"/>
    </location>
</feature>
<dbReference type="GO" id="GO:0090333">
    <property type="term" value="P:regulation of stomatal closure"/>
    <property type="evidence" value="ECO:0007669"/>
    <property type="project" value="TreeGrafter"/>
</dbReference>
<dbReference type="InterPro" id="IPR006153">
    <property type="entry name" value="Cation/H_exchanger_TM"/>
</dbReference>
<dbReference type="Pfam" id="PF00999">
    <property type="entry name" value="Na_H_Exchanger"/>
    <property type="match status" value="1"/>
</dbReference>
<proteinExistence type="predicted"/>
<evidence type="ECO:0000256" key="10">
    <source>
        <dbReference type="ARBA" id="ARBA00023201"/>
    </source>
</evidence>
<dbReference type="PANTHER" id="PTHR10110">
    <property type="entry name" value="SODIUM/HYDROGEN EXCHANGER"/>
    <property type="match status" value="1"/>
</dbReference>
<comment type="catalytic activity">
    <reaction evidence="12">
        <text>K(+)(in) + H(+)(out) = K(+)(out) + H(+)(in)</text>
        <dbReference type="Rhea" id="RHEA:29467"/>
        <dbReference type="ChEBI" id="CHEBI:15378"/>
        <dbReference type="ChEBI" id="CHEBI:29103"/>
    </reaction>
</comment>
<evidence type="ECO:0000256" key="2">
    <source>
        <dbReference type="ARBA" id="ARBA00022448"/>
    </source>
</evidence>
<keyword evidence="4 13" id="KW-0812">Transmembrane</keyword>
<evidence type="ECO:0000256" key="7">
    <source>
        <dbReference type="ARBA" id="ARBA00023053"/>
    </source>
</evidence>
<keyword evidence="2" id="KW-0813">Transport</keyword>
<evidence type="ECO:0000313" key="15">
    <source>
        <dbReference type="EMBL" id="KAJ8436793.1"/>
    </source>
</evidence>
<dbReference type="Gene3D" id="6.10.140.1330">
    <property type="match status" value="1"/>
</dbReference>
<evidence type="ECO:0000256" key="12">
    <source>
        <dbReference type="ARBA" id="ARBA00047912"/>
    </source>
</evidence>
<evidence type="ECO:0000256" key="3">
    <source>
        <dbReference type="ARBA" id="ARBA00022538"/>
    </source>
</evidence>
<dbReference type="GO" id="GO:0015386">
    <property type="term" value="F:potassium:proton antiporter activity"/>
    <property type="evidence" value="ECO:0007669"/>
    <property type="project" value="TreeGrafter"/>
</dbReference>
<dbReference type="InterPro" id="IPR018422">
    <property type="entry name" value="Cation/H_exchanger_CPA1"/>
</dbReference>
<dbReference type="PANTHER" id="PTHR10110:SF117">
    <property type="entry name" value="SODIUM_HYDROGEN EXCHANGER 2"/>
    <property type="match status" value="1"/>
</dbReference>
<feature type="transmembrane region" description="Helical" evidence="13">
    <location>
        <begin position="207"/>
        <end position="229"/>
    </location>
</feature>
<evidence type="ECO:0000256" key="13">
    <source>
        <dbReference type="SAM" id="Phobius"/>
    </source>
</evidence>
<dbReference type="PRINTS" id="PR01084">
    <property type="entry name" value="NAHEXCHNGR"/>
</dbReference>
<keyword evidence="3" id="KW-0633">Potassium transport</keyword>
<protein>
    <recommendedName>
        <fullName evidence="14">Cation/H+ exchanger transmembrane domain-containing protein</fullName>
    </recommendedName>
</protein>
<feature type="domain" description="Cation/H+ exchanger transmembrane" evidence="14">
    <location>
        <begin position="73"/>
        <end position="239"/>
    </location>
</feature>
<keyword evidence="16" id="KW-1185">Reference proteome</keyword>
<keyword evidence="10" id="KW-0739">Sodium transport</keyword>
<evidence type="ECO:0000256" key="8">
    <source>
        <dbReference type="ARBA" id="ARBA00023065"/>
    </source>
</evidence>
<evidence type="ECO:0000259" key="14">
    <source>
        <dbReference type="Pfam" id="PF00999"/>
    </source>
</evidence>
<comment type="caution">
    <text evidence="15">The sequence shown here is derived from an EMBL/GenBank/DDBJ whole genome shotgun (WGS) entry which is preliminary data.</text>
</comment>
<dbReference type="GO" id="GO:0098719">
    <property type="term" value="P:sodium ion import across plasma membrane"/>
    <property type="evidence" value="ECO:0007669"/>
    <property type="project" value="TreeGrafter"/>
</dbReference>
<evidence type="ECO:0000256" key="6">
    <source>
        <dbReference type="ARBA" id="ARBA00022989"/>
    </source>
</evidence>
<dbReference type="EMBL" id="JAKOGI010000328">
    <property type="protein sequence ID" value="KAJ8436793.1"/>
    <property type="molecule type" value="Genomic_DNA"/>
</dbReference>
<dbReference type="GO" id="GO:0015385">
    <property type="term" value="F:sodium:proton antiporter activity"/>
    <property type="evidence" value="ECO:0007669"/>
    <property type="project" value="InterPro"/>
</dbReference>
<keyword evidence="5" id="KW-0630">Potassium</keyword>
<keyword evidence="7" id="KW-0915">Sodium</keyword>
<feature type="transmembrane region" description="Helical" evidence="13">
    <location>
        <begin position="6"/>
        <end position="24"/>
    </location>
</feature>
<keyword evidence="6 13" id="KW-1133">Transmembrane helix</keyword>